<evidence type="ECO:0000256" key="8">
    <source>
        <dbReference type="ARBA" id="ARBA00022741"/>
    </source>
</evidence>
<keyword evidence="13" id="KW-1133">Transmembrane helix</keyword>
<dbReference type="PROSITE" id="PS51720">
    <property type="entry name" value="G_AIG1"/>
    <property type="match status" value="1"/>
</dbReference>
<keyword evidence="14" id="KW-0342">GTP-binding</keyword>
<dbReference type="InterPro" id="IPR045058">
    <property type="entry name" value="GIMA/IAN/Toc"/>
</dbReference>
<accession>A0ABR2GS36</accession>
<evidence type="ECO:0000256" key="12">
    <source>
        <dbReference type="ARBA" id="ARBA00022927"/>
    </source>
</evidence>
<evidence type="ECO:0000313" key="18">
    <source>
        <dbReference type="EMBL" id="KAK8836207.1"/>
    </source>
</evidence>
<name>A0ABR2GS36_9EUKA</name>
<keyword evidence="6" id="KW-0812">Transmembrane</keyword>
<reference evidence="18 19" key="1">
    <citation type="submission" date="2024-04" db="EMBL/GenBank/DDBJ databases">
        <title>Tritrichomonas musculus Genome.</title>
        <authorList>
            <person name="Alves-Ferreira E."/>
            <person name="Grigg M."/>
            <person name="Lorenzi H."/>
            <person name="Galac M."/>
        </authorList>
    </citation>
    <scope>NUCLEOTIDE SEQUENCE [LARGE SCALE GENOMIC DNA]</scope>
    <source>
        <strain evidence="18 19">EAF2021</strain>
    </source>
</reference>
<evidence type="ECO:0000256" key="1">
    <source>
        <dbReference type="ARBA" id="ARBA00001946"/>
    </source>
</evidence>
<protein>
    <recommendedName>
        <fullName evidence="17">AIG1-type G domain-containing protein</fullName>
    </recommendedName>
</protein>
<evidence type="ECO:0000256" key="7">
    <source>
        <dbReference type="ARBA" id="ARBA00022723"/>
    </source>
</evidence>
<keyword evidence="15" id="KW-0472">Membrane</keyword>
<keyword evidence="12" id="KW-0653">Protein transport</keyword>
<dbReference type="EMBL" id="JAPFFF010000067">
    <property type="protein sequence ID" value="KAK8836207.1"/>
    <property type="molecule type" value="Genomic_DNA"/>
</dbReference>
<evidence type="ECO:0000256" key="16">
    <source>
        <dbReference type="ARBA" id="ARBA00024013"/>
    </source>
</evidence>
<evidence type="ECO:0000259" key="17">
    <source>
        <dbReference type="PROSITE" id="PS51720"/>
    </source>
</evidence>
<sequence>MINNAKEVTVVAFGETGVGKSENGNAFLQRNDAFRVSDSPGSCTSDVCLKSNIIDGIIVNYIDTQGFYSSNNLDDKYLFQVVNFLKNLKSGINAFFIILNIQNPRFDSGIQMMLRYINEIFNNPKYWNQVGIIFTRCYKDCFDRENAENYYKNSVVNFIQKLPGCENINLLIPCFFVDSKNWETDQSTQAEYQKALNFASTLQPVPTNGLISISTKYKSIENEYTYHNLYEVNEGKNEIIFQYEDLERSKIVTYDGEVLYSMPKVKKTYSRTKNITYNGPPPPPTTIHHYSSGGGGCLIM</sequence>
<dbReference type="PANTHER" id="PTHR10903">
    <property type="entry name" value="GTPASE, IMAP FAMILY MEMBER-RELATED"/>
    <property type="match status" value="1"/>
</dbReference>
<keyword evidence="19" id="KW-1185">Reference proteome</keyword>
<dbReference type="Pfam" id="PF04548">
    <property type="entry name" value="AIG1"/>
    <property type="match status" value="1"/>
</dbReference>
<evidence type="ECO:0000256" key="11">
    <source>
        <dbReference type="ARBA" id="ARBA00022842"/>
    </source>
</evidence>
<keyword evidence="4" id="KW-0150">Chloroplast</keyword>
<evidence type="ECO:0000256" key="6">
    <source>
        <dbReference type="ARBA" id="ARBA00022692"/>
    </source>
</evidence>
<evidence type="ECO:0000256" key="5">
    <source>
        <dbReference type="ARBA" id="ARBA00022640"/>
    </source>
</evidence>
<gene>
    <name evidence="18" type="ORF">M9Y10_039839</name>
</gene>
<evidence type="ECO:0000256" key="13">
    <source>
        <dbReference type="ARBA" id="ARBA00022989"/>
    </source>
</evidence>
<evidence type="ECO:0000256" key="9">
    <source>
        <dbReference type="ARBA" id="ARBA00022801"/>
    </source>
</evidence>
<feature type="domain" description="AIG1-type G" evidence="17">
    <location>
        <begin position="5"/>
        <end position="221"/>
    </location>
</feature>
<organism evidence="18 19">
    <name type="scientific">Tritrichomonas musculus</name>
    <dbReference type="NCBI Taxonomy" id="1915356"/>
    <lineage>
        <taxon>Eukaryota</taxon>
        <taxon>Metamonada</taxon>
        <taxon>Parabasalia</taxon>
        <taxon>Tritrichomonadida</taxon>
        <taxon>Tritrichomonadidae</taxon>
        <taxon>Tritrichomonas</taxon>
    </lineage>
</organism>
<comment type="caution">
    <text evidence="18">The sequence shown here is derived from an EMBL/GenBank/DDBJ whole genome shotgun (WGS) entry which is preliminary data.</text>
</comment>
<keyword evidence="11" id="KW-0460">Magnesium</keyword>
<keyword evidence="9" id="KW-0378">Hydrolase</keyword>
<evidence type="ECO:0000256" key="3">
    <source>
        <dbReference type="ARBA" id="ARBA00022448"/>
    </source>
</evidence>
<keyword evidence="5" id="KW-0934">Plastid</keyword>
<evidence type="ECO:0000256" key="4">
    <source>
        <dbReference type="ARBA" id="ARBA00022528"/>
    </source>
</evidence>
<evidence type="ECO:0000256" key="2">
    <source>
        <dbReference type="ARBA" id="ARBA00004167"/>
    </source>
</evidence>
<dbReference type="PANTHER" id="PTHR10903:SF135">
    <property type="entry name" value="TRANSLOCASE OF CHLOROPLAST 120, CHLOROPLASTIC-RELATED"/>
    <property type="match status" value="1"/>
</dbReference>
<keyword evidence="10" id="KW-1002">Plastid outer membrane</keyword>
<keyword evidence="8" id="KW-0547">Nucleotide-binding</keyword>
<evidence type="ECO:0000313" key="19">
    <source>
        <dbReference type="Proteomes" id="UP001470230"/>
    </source>
</evidence>
<dbReference type="InterPro" id="IPR006703">
    <property type="entry name" value="G_AIG1"/>
</dbReference>
<evidence type="ECO:0000256" key="10">
    <source>
        <dbReference type="ARBA" id="ARBA00022805"/>
    </source>
</evidence>
<dbReference type="SUPFAM" id="SSF52540">
    <property type="entry name" value="P-loop containing nucleoside triphosphate hydrolases"/>
    <property type="match status" value="1"/>
</dbReference>
<comment type="cofactor">
    <cofactor evidence="1">
        <name>Mg(2+)</name>
        <dbReference type="ChEBI" id="CHEBI:18420"/>
    </cofactor>
</comment>
<proteinExistence type="predicted"/>
<keyword evidence="7" id="KW-0479">Metal-binding</keyword>
<evidence type="ECO:0000256" key="15">
    <source>
        <dbReference type="ARBA" id="ARBA00023136"/>
    </source>
</evidence>
<dbReference type="Gene3D" id="3.40.50.300">
    <property type="entry name" value="P-loop containing nucleotide triphosphate hydrolases"/>
    <property type="match status" value="1"/>
</dbReference>
<comment type="subcellular location">
    <subcellularLocation>
        <location evidence="2">Membrane</location>
        <topology evidence="2">Single-pass membrane protein</topology>
    </subcellularLocation>
    <subcellularLocation>
        <location evidence="16">Plastid</location>
        <location evidence="16">Chloroplast outer membrane</location>
    </subcellularLocation>
</comment>
<evidence type="ECO:0000256" key="14">
    <source>
        <dbReference type="ARBA" id="ARBA00023134"/>
    </source>
</evidence>
<keyword evidence="3" id="KW-0813">Transport</keyword>
<dbReference type="InterPro" id="IPR027417">
    <property type="entry name" value="P-loop_NTPase"/>
</dbReference>
<dbReference type="Proteomes" id="UP001470230">
    <property type="component" value="Unassembled WGS sequence"/>
</dbReference>